<dbReference type="EMBL" id="JAPQKQ010000006">
    <property type="protein sequence ID" value="KAJ5193158.1"/>
    <property type="molecule type" value="Genomic_DNA"/>
</dbReference>
<dbReference type="InterPro" id="IPR053181">
    <property type="entry name" value="EcdB-like_regulator"/>
</dbReference>
<sequence length="387" mass="43556">MDAIIDEHTTTIEAIQNQVVNLVHNSHGARCHNIPTPSLLLTSHDTPITTEELATPSAREQTNRPPNDILPMHIPVGHGTTTEDLLRTEQAKGLLCDYPNGIFLITERKRKTPEDMPLHLGLQVTSSIRLDDQEIHALSRTYFDHVNPKHPILFEEDFKHLIDLTDLQLEQLDVKGALIYLVFALGAAVQSSPDCIKCGDLPGNDMRSSRFLLATDQLLKVYDLLAEYHLPRSGIENVVERLYYPEYEPVSVDALTWLSNLSARRLMNRVHFTVYNNSSDGHAPYSINSVDQIVDRALLDSGSSNNLLATSTELYHQLHQWWGLIPPSVRPDLEDTEPDPNNATPDMATDSLIDPALHCIRHCRRFLQTAQHLTKTPSPFTMISLHS</sequence>
<dbReference type="CDD" id="cd12148">
    <property type="entry name" value="fungal_TF_MHR"/>
    <property type="match status" value="1"/>
</dbReference>
<protein>
    <submittedName>
        <fullName evidence="2">Uncharacterized protein</fullName>
    </submittedName>
</protein>
<accession>A0A9W9JAI0</accession>
<dbReference type="Proteomes" id="UP001150942">
    <property type="component" value="Unassembled WGS sequence"/>
</dbReference>
<reference evidence="2" key="1">
    <citation type="submission" date="2022-11" db="EMBL/GenBank/DDBJ databases">
        <authorList>
            <person name="Petersen C."/>
        </authorList>
    </citation>
    <scope>NUCLEOTIDE SEQUENCE</scope>
    <source>
        <strain evidence="2">IBT 20477</strain>
    </source>
</reference>
<proteinExistence type="predicted"/>
<dbReference type="PANTHER" id="PTHR47785:SF4">
    <property type="entry name" value="ZN(II)2CYS6 TRANSCRIPTION FACTOR (EUROFUNG)"/>
    <property type="match status" value="1"/>
</dbReference>
<dbReference type="OrthoDB" id="4685598at2759"/>
<organism evidence="2 3">
    <name type="scientific">Penicillium cf. viridicatum</name>
    <dbReference type="NCBI Taxonomy" id="2972119"/>
    <lineage>
        <taxon>Eukaryota</taxon>
        <taxon>Fungi</taxon>
        <taxon>Dikarya</taxon>
        <taxon>Ascomycota</taxon>
        <taxon>Pezizomycotina</taxon>
        <taxon>Eurotiomycetes</taxon>
        <taxon>Eurotiomycetidae</taxon>
        <taxon>Eurotiales</taxon>
        <taxon>Aspergillaceae</taxon>
        <taxon>Penicillium</taxon>
    </lineage>
</organism>
<comment type="caution">
    <text evidence="2">The sequence shown here is derived from an EMBL/GenBank/DDBJ whole genome shotgun (WGS) entry which is preliminary data.</text>
</comment>
<gene>
    <name evidence="2" type="ORF">N7449_009300</name>
</gene>
<name>A0A9W9JAI0_9EURO</name>
<keyword evidence="3" id="KW-1185">Reference proteome</keyword>
<evidence type="ECO:0000313" key="2">
    <source>
        <dbReference type="EMBL" id="KAJ5193158.1"/>
    </source>
</evidence>
<feature type="region of interest" description="Disordered" evidence="1">
    <location>
        <begin position="52"/>
        <end position="73"/>
    </location>
</feature>
<dbReference type="PANTHER" id="PTHR47785">
    <property type="entry name" value="ZN(II)2CYS6 TRANSCRIPTION FACTOR (EUROFUNG)-RELATED-RELATED"/>
    <property type="match status" value="1"/>
</dbReference>
<evidence type="ECO:0000313" key="3">
    <source>
        <dbReference type="Proteomes" id="UP001150942"/>
    </source>
</evidence>
<evidence type="ECO:0000256" key="1">
    <source>
        <dbReference type="SAM" id="MobiDB-lite"/>
    </source>
</evidence>
<reference evidence="2" key="2">
    <citation type="journal article" date="2023" name="IMA Fungus">
        <title>Comparative genomic study of the Penicillium genus elucidates a diverse pangenome and 15 lateral gene transfer events.</title>
        <authorList>
            <person name="Petersen C."/>
            <person name="Sorensen T."/>
            <person name="Nielsen M.R."/>
            <person name="Sondergaard T.E."/>
            <person name="Sorensen J.L."/>
            <person name="Fitzpatrick D.A."/>
            <person name="Frisvad J.C."/>
            <person name="Nielsen K.L."/>
        </authorList>
    </citation>
    <scope>NUCLEOTIDE SEQUENCE</scope>
    <source>
        <strain evidence="2">IBT 20477</strain>
    </source>
</reference>
<dbReference type="AlphaFoldDB" id="A0A9W9JAI0"/>